<keyword evidence="9" id="KW-0325">Glycoprotein</keyword>
<reference evidence="20 21" key="1">
    <citation type="journal article" date="2008" name="Nature">
        <title>The genome of the choanoflagellate Monosiga brevicollis and the origin of metazoans.</title>
        <authorList>
            <consortium name="JGI Sequencing"/>
            <person name="King N."/>
            <person name="Westbrook M.J."/>
            <person name="Young S.L."/>
            <person name="Kuo A."/>
            <person name="Abedin M."/>
            <person name="Chapman J."/>
            <person name="Fairclough S."/>
            <person name="Hellsten U."/>
            <person name="Isogai Y."/>
            <person name="Letunic I."/>
            <person name="Marr M."/>
            <person name="Pincus D."/>
            <person name="Putnam N."/>
            <person name="Rokas A."/>
            <person name="Wright K.J."/>
            <person name="Zuzow R."/>
            <person name="Dirks W."/>
            <person name="Good M."/>
            <person name="Goodstein D."/>
            <person name="Lemons D."/>
            <person name="Li W."/>
            <person name="Lyons J.B."/>
            <person name="Morris A."/>
            <person name="Nichols S."/>
            <person name="Richter D.J."/>
            <person name="Salamov A."/>
            <person name="Bork P."/>
            <person name="Lim W.A."/>
            <person name="Manning G."/>
            <person name="Miller W.T."/>
            <person name="McGinnis W."/>
            <person name="Shapiro H."/>
            <person name="Tjian R."/>
            <person name="Grigoriev I.V."/>
            <person name="Rokhsar D."/>
        </authorList>
    </citation>
    <scope>NUCLEOTIDE SEQUENCE [LARGE SCALE GENOMIC DNA]</scope>
    <source>
        <strain evidence="21">MX1 / ATCC 50154</strain>
    </source>
</reference>
<keyword evidence="3" id="KW-1003">Cell membrane</keyword>
<comment type="subcellular location">
    <subcellularLocation>
        <location evidence="1">Cell membrane</location>
        <topology evidence="1">Single-pass type II membrane protein</topology>
    </subcellularLocation>
</comment>
<dbReference type="GO" id="GO:0005886">
    <property type="term" value="C:plasma membrane"/>
    <property type="evidence" value="ECO:0007669"/>
    <property type="project" value="UniProtKB-SubCell"/>
</dbReference>
<keyword evidence="21" id="KW-1185">Reference proteome</keyword>
<evidence type="ECO:0000259" key="19">
    <source>
        <dbReference type="Pfam" id="PF00150"/>
    </source>
</evidence>
<gene>
    <name evidence="20" type="ORF">MONBRDRAFT_30302</name>
</gene>
<dbReference type="KEGG" id="mbr:MONBRDRAFT_30302"/>
<dbReference type="OMA" id="NANESFW"/>
<evidence type="ECO:0000256" key="12">
    <source>
        <dbReference type="ARBA" id="ARBA00036824"/>
    </source>
</evidence>
<dbReference type="GO" id="GO:0004338">
    <property type="term" value="F:glucan exo-1,3-beta-glucosidase activity"/>
    <property type="evidence" value="ECO:0000318"/>
    <property type="project" value="GO_Central"/>
</dbReference>
<dbReference type="AlphaFoldDB" id="A9VDK4"/>
<evidence type="ECO:0000256" key="10">
    <source>
        <dbReference type="ARBA" id="ARBA00023295"/>
    </source>
</evidence>
<dbReference type="InterPro" id="IPR001547">
    <property type="entry name" value="Glyco_hydro_5"/>
</dbReference>
<dbReference type="EC" id="3.2.1.58" evidence="14"/>
<evidence type="ECO:0000256" key="8">
    <source>
        <dbReference type="ARBA" id="ARBA00023136"/>
    </source>
</evidence>
<keyword evidence="18" id="KW-0732">Signal</keyword>
<feature type="region of interest" description="Disordered" evidence="17">
    <location>
        <begin position="402"/>
        <end position="424"/>
    </location>
</feature>
<evidence type="ECO:0000313" key="21">
    <source>
        <dbReference type="Proteomes" id="UP000001357"/>
    </source>
</evidence>
<proteinExistence type="inferred from homology"/>
<feature type="signal peptide" evidence="18">
    <location>
        <begin position="1"/>
        <end position="19"/>
    </location>
</feature>
<evidence type="ECO:0000256" key="14">
    <source>
        <dbReference type="ARBA" id="ARBA00038929"/>
    </source>
</evidence>
<keyword evidence="8" id="KW-0472">Membrane</keyword>
<keyword evidence="6" id="KW-0735">Signal-anchor</keyword>
<keyword evidence="10 16" id="KW-0326">Glycosidase</keyword>
<dbReference type="InterPro" id="IPR050386">
    <property type="entry name" value="Glycosyl_hydrolase_5"/>
</dbReference>
<evidence type="ECO:0000313" key="20">
    <source>
        <dbReference type="EMBL" id="EDQ84411.1"/>
    </source>
</evidence>
<dbReference type="RefSeq" id="XP_001750812.1">
    <property type="nucleotide sequence ID" value="XM_001750760.1"/>
</dbReference>
<comment type="catalytic activity">
    <reaction evidence="12">
        <text>Successive hydrolysis of beta-D-glucose units from the non-reducing ends of (1-&gt;3)-beta-D-glucans, releasing alpha-glucose.</text>
        <dbReference type="EC" id="3.2.1.58"/>
    </reaction>
</comment>
<evidence type="ECO:0000256" key="5">
    <source>
        <dbReference type="ARBA" id="ARBA00022801"/>
    </source>
</evidence>
<keyword evidence="11" id="KW-0961">Cell wall biogenesis/degradation</keyword>
<feature type="domain" description="Glycoside hydrolase family 5" evidence="19">
    <location>
        <begin position="60"/>
        <end position="382"/>
    </location>
</feature>
<keyword evidence="7" id="KW-1133">Transmembrane helix</keyword>
<evidence type="ECO:0000256" key="1">
    <source>
        <dbReference type="ARBA" id="ARBA00004401"/>
    </source>
</evidence>
<organism evidence="20 21">
    <name type="scientific">Monosiga brevicollis</name>
    <name type="common">Choanoflagellate</name>
    <dbReference type="NCBI Taxonomy" id="81824"/>
    <lineage>
        <taxon>Eukaryota</taxon>
        <taxon>Choanoflagellata</taxon>
        <taxon>Craspedida</taxon>
        <taxon>Salpingoecidae</taxon>
        <taxon>Monosiga</taxon>
    </lineage>
</organism>
<name>A9VDK4_MONBE</name>
<dbReference type="GeneID" id="5896077"/>
<evidence type="ECO:0000256" key="2">
    <source>
        <dbReference type="ARBA" id="ARBA00005641"/>
    </source>
</evidence>
<dbReference type="Proteomes" id="UP000001357">
    <property type="component" value="Unassembled WGS sequence"/>
</dbReference>
<dbReference type="PANTHER" id="PTHR31297">
    <property type="entry name" value="GLUCAN ENDO-1,6-BETA-GLUCOSIDASE B"/>
    <property type="match status" value="1"/>
</dbReference>
<dbReference type="PANTHER" id="PTHR31297:SF34">
    <property type="entry name" value="GLUCAN 1,3-BETA-GLUCOSIDASE 2"/>
    <property type="match status" value="1"/>
</dbReference>
<dbReference type="Gene3D" id="3.20.20.80">
    <property type="entry name" value="Glycosidases"/>
    <property type="match status" value="1"/>
</dbReference>
<accession>A9VDK4</accession>
<evidence type="ECO:0000256" key="4">
    <source>
        <dbReference type="ARBA" id="ARBA00022692"/>
    </source>
</evidence>
<evidence type="ECO:0000256" key="3">
    <source>
        <dbReference type="ARBA" id="ARBA00022475"/>
    </source>
</evidence>
<dbReference type="InParanoid" id="A9VDK4"/>
<dbReference type="STRING" id="81824.A9VDK4"/>
<feature type="chain" id="PRO_5002744968" description="glucan 1,3-beta-glucosidase" evidence="18">
    <location>
        <begin position="20"/>
        <end position="467"/>
    </location>
</feature>
<dbReference type="EMBL" id="CH991588">
    <property type="protein sequence ID" value="EDQ84411.1"/>
    <property type="molecule type" value="Genomic_DNA"/>
</dbReference>
<evidence type="ECO:0000256" key="9">
    <source>
        <dbReference type="ARBA" id="ARBA00023180"/>
    </source>
</evidence>
<evidence type="ECO:0000256" key="11">
    <source>
        <dbReference type="ARBA" id="ARBA00023316"/>
    </source>
</evidence>
<evidence type="ECO:0000256" key="15">
    <source>
        <dbReference type="ARBA" id="ARBA00041260"/>
    </source>
</evidence>
<evidence type="ECO:0000256" key="6">
    <source>
        <dbReference type="ARBA" id="ARBA00022968"/>
    </source>
</evidence>
<sequence length="467" mass="51445">MTSLFKLVALLSLATTTSAFINGVNFGGLFILETSWMYDKFEAACEADFVAQLIKEDGLDYAIQTFRNHWNSYIPVELYDMLSVANISHVRLPVGFHTFDTPLTDFNTTMYNYGLSAEGFVTGGVNHVLEVVAELKDRGIKVILDVHAQIGGASKCSAYSGWSVANANESFWQGSPATNSASCASSGFYQSRRSSDKTYLEYGAEMVTETIVPFIVGLQQHSVYSDTIVGLELINEPGLSWNNLESEIQQYIMATAPSAHKQFSEAKLDVQLILNFISPNQDGMAAWVKAQQTSGALPAILIDYHNYYNWDGPLTMDEALARSCNATETDSRWSQYTDAGLPTFIGEWSTATNLGDPAFSDVDNATVAKFLSHLYANQVSVILNSKNVVGHCHWTARMGSGWDPRPTSADPNGRQDEGTSFKKSHPSFGNRLWNWAEMMDLGIFKPLFALDVTGRCACEGCQTHMSN</sequence>
<dbReference type="InterPro" id="IPR017853">
    <property type="entry name" value="GH"/>
</dbReference>
<dbReference type="GO" id="GO:0009251">
    <property type="term" value="P:glucan catabolic process"/>
    <property type="evidence" value="ECO:0000318"/>
    <property type="project" value="GO_Central"/>
</dbReference>
<dbReference type="Pfam" id="PF00150">
    <property type="entry name" value="Cellulase"/>
    <property type="match status" value="1"/>
</dbReference>
<keyword evidence="5 16" id="KW-0378">Hydrolase</keyword>
<dbReference type="GO" id="GO:0071555">
    <property type="term" value="P:cell wall organization"/>
    <property type="evidence" value="ECO:0007669"/>
    <property type="project" value="UniProtKB-KW"/>
</dbReference>
<evidence type="ECO:0000256" key="18">
    <source>
        <dbReference type="SAM" id="SignalP"/>
    </source>
</evidence>
<keyword evidence="4" id="KW-0812">Transmembrane</keyword>
<dbReference type="SUPFAM" id="SSF51445">
    <property type="entry name" value="(Trans)glycosidases"/>
    <property type="match status" value="1"/>
</dbReference>
<evidence type="ECO:0000256" key="13">
    <source>
        <dbReference type="ARBA" id="ARBA00037126"/>
    </source>
</evidence>
<evidence type="ECO:0000256" key="17">
    <source>
        <dbReference type="SAM" id="MobiDB-lite"/>
    </source>
</evidence>
<comment type="function">
    <text evidence="13">Glucosidase involved in the degradation of cellulosic biomass. Active on lichenan.</text>
</comment>
<evidence type="ECO:0000256" key="7">
    <source>
        <dbReference type="ARBA" id="ARBA00022989"/>
    </source>
</evidence>
<comment type="similarity">
    <text evidence="2 16">Belongs to the glycosyl hydrolase 5 (cellulase A) family.</text>
</comment>
<evidence type="ECO:0000256" key="16">
    <source>
        <dbReference type="RuleBase" id="RU361153"/>
    </source>
</evidence>
<protein>
    <recommendedName>
        <fullName evidence="14">glucan 1,3-beta-glucosidase</fullName>
        <ecNumber evidence="14">3.2.1.58</ecNumber>
    </recommendedName>
    <alternativeName>
        <fullName evidence="15">Exo-1,3-beta-glucanase D</fullName>
    </alternativeName>
</protein>